<evidence type="ECO:0000256" key="10">
    <source>
        <dbReference type="SAM" id="Coils"/>
    </source>
</evidence>
<organism evidence="12 13">
    <name type="scientific">Blattabacterium punctulatus CPU2</name>
    <dbReference type="NCBI Taxonomy" id="1457032"/>
    <lineage>
        <taxon>Bacteria</taxon>
        <taxon>Pseudomonadati</taxon>
        <taxon>Bacteroidota</taxon>
        <taxon>Flavobacteriia</taxon>
        <taxon>Flavobacteriales</taxon>
        <taxon>Blattabacteriaceae</taxon>
        <taxon>Blattabacterium</taxon>
    </lineage>
</organism>
<dbReference type="Pfam" id="PF04760">
    <property type="entry name" value="IF2_N"/>
    <property type="match status" value="1"/>
</dbReference>
<dbReference type="InterPro" id="IPR027417">
    <property type="entry name" value="P-loop_NTPase"/>
</dbReference>
<dbReference type="Gene3D" id="2.40.30.10">
    <property type="entry name" value="Translation factors"/>
    <property type="match status" value="2"/>
</dbReference>
<dbReference type="CDD" id="cd03702">
    <property type="entry name" value="IF2_mtIF2_II"/>
    <property type="match status" value="1"/>
</dbReference>
<keyword evidence="5 8" id="KW-0648">Protein biosynthesis</keyword>
<evidence type="ECO:0000256" key="5">
    <source>
        <dbReference type="ARBA" id="ARBA00022917"/>
    </source>
</evidence>
<dbReference type="CDD" id="cd03692">
    <property type="entry name" value="mtIF2_IVc"/>
    <property type="match status" value="1"/>
</dbReference>
<evidence type="ECO:0000256" key="6">
    <source>
        <dbReference type="ARBA" id="ARBA00023134"/>
    </source>
</evidence>
<protein>
    <recommendedName>
        <fullName evidence="2 8">Translation initiation factor IF-2</fullName>
    </recommendedName>
</protein>
<dbReference type="Pfam" id="PF22042">
    <property type="entry name" value="EF-G_D2"/>
    <property type="match status" value="1"/>
</dbReference>
<proteinExistence type="inferred from homology"/>
<feature type="domain" description="Tr-type G" evidence="11">
    <location>
        <begin position="377"/>
        <end position="547"/>
    </location>
</feature>
<dbReference type="InterPro" id="IPR015760">
    <property type="entry name" value="TIF_IF2"/>
</dbReference>
<dbReference type="InterPro" id="IPR000178">
    <property type="entry name" value="TF_IF2_bacterial-like"/>
</dbReference>
<dbReference type="FunFam" id="2.40.30.10:FF:000054">
    <property type="entry name" value="Translation initiation factor IF-2"/>
    <property type="match status" value="1"/>
</dbReference>
<dbReference type="EMBL" id="AP014610">
    <property type="protein sequence ID" value="BBA17524.1"/>
    <property type="molecule type" value="Genomic_DNA"/>
</dbReference>
<dbReference type="GO" id="GO:0005525">
    <property type="term" value="F:GTP binding"/>
    <property type="evidence" value="ECO:0007669"/>
    <property type="project" value="UniProtKB-KW"/>
</dbReference>
<evidence type="ECO:0000256" key="9">
    <source>
        <dbReference type="RuleBase" id="RU000644"/>
    </source>
</evidence>
<dbReference type="InterPro" id="IPR023115">
    <property type="entry name" value="TIF_IF2_dom3"/>
</dbReference>
<dbReference type="InterPro" id="IPR036925">
    <property type="entry name" value="TIF_IF2_dom3_sf"/>
</dbReference>
<evidence type="ECO:0000256" key="3">
    <source>
        <dbReference type="ARBA" id="ARBA00022540"/>
    </source>
</evidence>
<evidence type="ECO:0000256" key="4">
    <source>
        <dbReference type="ARBA" id="ARBA00022741"/>
    </source>
</evidence>
<dbReference type="GO" id="GO:0003743">
    <property type="term" value="F:translation initiation factor activity"/>
    <property type="evidence" value="ECO:0007669"/>
    <property type="project" value="UniProtKB-UniRule"/>
</dbReference>
<evidence type="ECO:0000259" key="11">
    <source>
        <dbReference type="PROSITE" id="PS51722"/>
    </source>
</evidence>
<feature type="binding site" evidence="8">
    <location>
        <begin position="386"/>
        <end position="393"/>
    </location>
    <ligand>
        <name>GTP</name>
        <dbReference type="ChEBI" id="CHEBI:37565"/>
    </ligand>
</feature>
<dbReference type="FunFam" id="2.40.30.10:FF:000008">
    <property type="entry name" value="Translation initiation factor IF-2"/>
    <property type="match status" value="1"/>
</dbReference>
<keyword evidence="4 8" id="KW-0547">Nucleotide-binding</keyword>
<dbReference type="Proteomes" id="UP000262607">
    <property type="component" value="Chromosome"/>
</dbReference>
<feature type="binding site" evidence="8">
    <location>
        <begin position="433"/>
        <end position="437"/>
    </location>
    <ligand>
        <name>GTP</name>
        <dbReference type="ChEBI" id="CHEBI:37565"/>
    </ligand>
</feature>
<dbReference type="FunFam" id="3.40.50.10050:FF:000001">
    <property type="entry name" value="Translation initiation factor IF-2"/>
    <property type="match status" value="1"/>
</dbReference>
<evidence type="ECO:0000256" key="2">
    <source>
        <dbReference type="ARBA" id="ARBA00020675"/>
    </source>
</evidence>
<dbReference type="FunFam" id="3.40.50.300:FF:000019">
    <property type="entry name" value="Translation initiation factor IF-2"/>
    <property type="match status" value="1"/>
</dbReference>
<evidence type="ECO:0000256" key="7">
    <source>
        <dbReference type="ARBA" id="ARBA00025162"/>
    </source>
</evidence>
<dbReference type="GO" id="GO:0005737">
    <property type="term" value="C:cytoplasm"/>
    <property type="evidence" value="ECO:0007669"/>
    <property type="project" value="UniProtKB-SubCell"/>
</dbReference>
<dbReference type="CDD" id="cd01887">
    <property type="entry name" value="IF2_eIF5B"/>
    <property type="match status" value="1"/>
</dbReference>
<comment type="subcellular location">
    <subcellularLocation>
        <location evidence="8">Cytoplasm</location>
    </subcellularLocation>
</comment>
<comment type="similarity">
    <text evidence="1 8 9">Belongs to the TRAFAC class translation factor GTPase superfamily. Classic translation factor GTPase family. IF-2 subfamily.</text>
</comment>
<dbReference type="HAMAP" id="MF_00100_B">
    <property type="entry name" value="IF_2_B"/>
    <property type="match status" value="1"/>
</dbReference>
<evidence type="ECO:0000256" key="1">
    <source>
        <dbReference type="ARBA" id="ARBA00007733"/>
    </source>
</evidence>
<dbReference type="InterPro" id="IPR044145">
    <property type="entry name" value="IF2_II"/>
</dbReference>
<sequence length="881" mass="99856">MTDKIRLKNVLTKFNISLKRVVNFLKKKGIEIENNPNAKIEEKIYKLIVREFKTYKEIRDASEKVFLQKKIEKDKIKKELLKSKYSPQIIRAKSENLIVFKKIGKINIDTLEKKHGKKEFFTEKKKDSNNRIREINKKPDFLKSIHNKDKKPEHIDTIYQKLDGVMLTGDRIDLSQFEKKRIRLEDKIKKKRKRIKKEIFVEDMKNIPVKKKQEKERKIYFTHSSSYKKIEKSKNKKNSQKSGITKDQIEKQIKETLEKISSKGIKSKASKIRKEKRQYKKEKRILQNEIENEKQEKTLKIAEFTTVNELSSMMNVNATDVIISCMSLGIMVTMNQRLDAEIITLVTDEFGYNVEFVGLDLEEMIQDDKDLEENLKTRPPIITIMGHVDHGKTSLLDHIRNTNVIAGEAGGITQHIAAYSVECANNQSITFLDTPGHEAFTAMRARGAQVTDIAIIIIAVDDQVMPQTKEAISHAQAANVPMIFVFNKMDKPNAKSDKIREQLANLNLLVEEWGGKYPSQEISAKLGTGVDKLLEKVLLLSELLDLKSNPNKPAVGTVIEASLDKGRGYITTMLLQGGTLKVGDYVLAGINHGKVKNILDERGKSIHSAGPSKPITILGLNGAPTAGDKFKVFKDEKLAKQLASRKVQLQREQNIRSQKHLTLDEIGRRIALGDFKELKIILKGDVDGSVEAISDALQKLSTNTIMVNIIYKGVGQITESDVLLASASDAVIIGFNVRPNNGSKNIAKKEDIEIRIYSIIYNIINDIQEAMDGMLSPEIREKILGNAEIREIFKISKNGNIAGCMVIEGKLLRQGKVRLIRDGIVIFQNGELTSLKRFKEDVKEVSKGYECGLGIKDYHNIRHGDIVEVYEELSTNNNKKS</sequence>
<feature type="binding site" evidence="8">
    <location>
        <begin position="487"/>
        <end position="490"/>
    </location>
    <ligand>
        <name>GTP</name>
        <dbReference type="ChEBI" id="CHEBI:37565"/>
    </ligand>
</feature>
<dbReference type="RefSeq" id="WP_110548485.1">
    <property type="nucleotide sequence ID" value="NZ_AP014610.1"/>
</dbReference>
<dbReference type="InterPro" id="IPR005225">
    <property type="entry name" value="Small_GTP-bd"/>
</dbReference>
<comment type="caution">
    <text evidence="8">Lacks conserved residue(s) required for the propagation of feature annotation.</text>
</comment>
<dbReference type="PROSITE" id="PS51722">
    <property type="entry name" value="G_TR_2"/>
    <property type="match status" value="1"/>
</dbReference>
<keyword evidence="3 8" id="KW-0396">Initiation factor</keyword>
<feature type="coiled-coil region" evidence="10">
    <location>
        <begin position="269"/>
        <end position="303"/>
    </location>
</feature>
<accession>A0AAD1CKZ4</accession>
<dbReference type="PANTHER" id="PTHR43381">
    <property type="entry name" value="TRANSLATION INITIATION FACTOR IF-2-RELATED"/>
    <property type="match status" value="1"/>
</dbReference>
<dbReference type="PANTHER" id="PTHR43381:SF5">
    <property type="entry name" value="TR-TYPE G DOMAIN-CONTAINING PROTEIN"/>
    <property type="match status" value="1"/>
</dbReference>
<dbReference type="Gene3D" id="3.40.50.10050">
    <property type="entry name" value="Translation initiation factor IF- 2, domain 3"/>
    <property type="match status" value="1"/>
</dbReference>
<evidence type="ECO:0000256" key="8">
    <source>
        <dbReference type="HAMAP-Rule" id="MF_00100"/>
    </source>
</evidence>
<dbReference type="InterPro" id="IPR053905">
    <property type="entry name" value="EF-G-like_DII"/>
</dbReference>
<dbReference type="NCBIfam" id="TIGR00231">
    <property type="entry name" value="small_GTP"/>
    <property type="match status" value="1"/>
</dbReference>
<name>A0AAD1CKZ4_9FLAO</name>
<dbReference type="GO" id="GO:0003924">
    <property type="term" value="F:GTPase activity"/>
    <property type="evidence" value="ECO:0007669"/>
    <property type="project" value="UniProtKB-UniRule"/>
</dbReference>
<dbReference type="SUPFAM" id="SSF52156">
    <property type="entry name" value="Initiation factor IF2/eIF5b, domain 3"/>
    <property type="match status" value="1"/>
</dbReference>
<evidence type="ECO:0000313" key="12">
    <source>
        <dbReference type="EMBL" id="BBA17524.1"/>
    </source>
</evidence>
<reference evidence="12 13" key="1">
    <citation type="submission" date="2014-06" db="EMBL/GenBank/DDBJ databases">
        <title>Genome sequence of the intracellular symbiont Blattabacterium cuenoti, strain CPU2 from the wood feeding cockroach Cryptocercus punctulatus.</title>
        <authorList>
            <person name="Kinjo Y."/>
            <person name="Ohkuma M."/>
            <person name="Tokuda G."/>
        </authorList>
    </citation>
    <scope>NUCLEOTIDE SEQUENCE [LARGE SCALE GENOMIC DNA]</scope>
    <source>
        <strain evidence="12 13">CPU2</strain>
    </source>
</reference>
<dbReference type="SUPFAM" id="SSF52540">
    <property type="entry name" value="P-loop containing nucleoside triphosphate hydrolases"/>
    <property type="match status" value="1"/>
</dbReference>
<dbReference type="Pfam" id="PF00009">
    <property type="entry name" value="GTP_EFTU"/>
    <property type="match status" value="1"/>
</dbReference>
<keyword evidence="10" id="KW-0175">Coiled coil</keyword>
<dbReference type="Gene3D" id="3.40.50.300">
    <property type="entry name" value="P-loop containing nucleotide triphosphate hydrolases"/>
    <property type="match status" value="1"/>
</dbReference>
<dbReference type="InterPro" id="IPR000795">
    <property type="entry name" value="T_Tr_GTP-bd_dom"/>
</dbReference>
<keyword evidence="6 8" id="KW-0342">GTP-binding</keyword>
<dbReference type="NCBIfam" id="TIGR00487">
    <property type="entry name" value="IF-2"/>
    <property type="match status" value="1"/>
</dbReference>
<dbReference type="SUPFAM" id="SSF50447">
    <property type="entry name" value="Translation proteins"/>
    <property type="match status" value="2"/>
</dbReference>
<evidence type="ECO:0000313" key="13">
    <source>
        <dbReference type="Proteomes" id="UP000262607"/>
    </source>
</evidence>
<dbReference type="InterPro" id="IPR009000">
    <property type="entry name" value="Transl_B-barrel_sf"/>
</dbReference>
<dbReference type="GeneID" id="66556477"/>
<gene>
    <name evidence="8 12" type="primary">infB</name>
    <name evidence="12" type="ORF">CPU2_002</name>
</gene>
<dbReference type="Pfam" id="PF11987">
    <property type="entry name" value="IF-2"/>
    <property type="match status" value="1"/>
</dbReference>
<dbReference type="PROSITE" id="PS01176">
    <property type="entry name" value="IF2"/>
    <property type="match status" value="1"/>
</dbReference>
<keyword evidence="8" id="KW-0963">Cytoplasm</keyword>
<dbReference type="AlphaFoldDB" id="A0AAD1CKZ4"/>
<dbReference type="InterPro" id="IPR006847">
    <property type="entry name" value="IF2_N"/>
</dbReference>
<comment type="function">
    <text evidence="7 8 9">One of the essential components for the initiation of protein synthesis. Protects formylmethionyl-tRNA from spontaneous hydrolysis and promotes its binding to the 30S ribosomal subunits. Also involved in the hydrolysis of GTP during the formation of the 70S ribosomal complex.</text>
</comment>